<organism evidence="4 5">
    <name type="scientific">Dyella soli</name>
    <dbReference type="NCBI Taxonomy" id="522319"/>
    <lineage>
        <taxon>Bacteria</taxon>
        <taxon>Pseudomonadati</taxon>
        <taxon>Pseudomonadota</taxon>
        <taxon>Gammaproteobacteria</taxon>
        <taxon>Lysobacterales</taxon>
        <taxon>Rhodanobacteraceae</taxon>
        <taxon>Dyella</taxon>
    </lineage>
</organism>
<feature type="signal peptide" evidence="3">
    <location>
        <begin position="1"/>
        <end position="20"/>
    </location>
</feature>
<dbReference type="PANTHER" id="PTHR45588">
    <property type="entry name" value="TPR DOMAIN-CONTAINING PROTEIN"/>
    <property type="match status" value="1"/>
</dbReference>
<dbReference type="InterPro" id="IPR011990">
    <property type="entry name" value="TPR-like_helical_dom_sf"/>
</dbReference>
<feature type="region of interest" description="Disordered" evidence="2">
    <location>
        <begin position="479"/>
        <end position="507"/>
    </location>
</feature>
<gene>
    <name evidence="4" type="ORF">EZM97_25110</name>
</gene>
<protein>
    <submittedName>
        <fullName evidence="4">Uncharacterized protein</fullName>
    </submittedName>
</protein>
<keyword evidence="3" id="KW-0732">Signal</keyword>
<sequence length="507" mass="54883">MSRLIPVLWGLVFASTAVLADEMHDHGVPEKLGQVSFPISCKPGVQQPFNRAVALLHSFAYKAADEAFHQVAEADPACAMAYWGMAMVQFHPVWQPSLPAETFAEAQQHALQAEHLGAKTDRERDFIHAAAVLYQSNDGMKSDQRTQAYEQAMATVAKDQPKDVEAQVFYALSMLANASPTDRTHAKQKQAIDILEPLYRTHPNHPGLAHYLIHACDSAELAQRGLPAARMYARIAPSAPHALHMPSHIFTRLGLWDDSIKSNIASKNAAHAQNDSMGELHAMDYLVYAYLQEGKDTDAQRIVDEAKGMQSLDMNNFAVAYAVTVMPIRMAVERGRWDDAAHAAAPDGVPPSVIAIAVWSKGMGLARTGNAQGARAQVDQLRVIEKTLHDSGDDYGSAQTGVLADEVSAWVAQSMGKPADAVEILRATADREDAIEKRPVTPGPVWPAREQLGDLLLAQGNPKEALVAYRNALAVAPGRRHGMEGERKASGSISKSVPAGPSAALQL</sequence>
<dbReference type="PROSITE" id="PS50005">
    <property type="entry name" value="TPR"/>
    <property type="match status" value="1"/>
</dbReference>
<name>A0A4R0YHQ3_9GAMM</name>
<accession>A0A4R0YHQ3</accession>
<dbReference type="RefSeq" id="WP_131152107.1">
    <property type="nucleotide sequence ID" value="NZ_SJTG01000004.1"/>
</dbReference>
<dbReference type="EMBL" id="SJTG01000004">
    <property type="protein sequence ID" value="TCI07950.1"/>
    <property type="molecule type" value="Genomic_DNA"/>
</dbReference>
<dbReference type="SUPFAM" id="SSF48452">
    <property type="entry name" value="TPR-like"/>
    <property type="match status" value="1"/>
</dbReference>
<evidence type="ECO:0000256" key="2">
    <source>
        <dbReference type="SAM" id="MobiDB-lite"/>
    </source>
</evidence>
<proteinExistence type="predicted"/>
<dbReference type="AlphaFoldDB" id="A0A4R0YHQ3"/>
<dbReference type="Gene3D" id="1.25.40.10">
    <property type="entry name" value="Tetratricopeptide repeat domain"/>
    <property type="match status" value="1"/>
</dbReference>
<feature type="repeat" description="TPR" evidence="1">
    <location>
        <begin position="446"/>
        <end position="479"/>
    </location>
</feature>
<dbReference type="Proteomes" id="UP000291822">
    <property type="component" value="Unassembled WGS sequence"/>
</dbReference>
<dbReference type="PANTHER" id="PTHR45588:SF1">
    <property type="entry name" value="WW DOMAIN-CONTAINING PROTEIN"/>
    <property type="match status" value="1"/>
</dbReference>
<evidence type="ECO:0000313" key="5">
    <source>
        <dbReference type="Proteomes" id="UP000291822"/>
    </source>
</evidence>
<keyword evidence="5" id="KW-1185">Reference proteome</keyword>
<feature type="chain" id="PRO_5020273875" evidence="3">
    <location>
        <begin position="21"/>
        <end position="507"/>
    </location>
</feature>
<dbReference type="InterPro" id="IPR019734">
    <property type="entry name" value="TPR_rpt"/>
</dbReference>
<reference evidence="4 5" key="1">
    <citation type="submission" date="2019-02" db="EMBL/GenBank/DDBJ databases">
        <title>Dyella amyloliquefaciens sp. nov., isolated from forest soil.</title>
        <authorList>
            <person name="Gao Z.-H."/>
            <person name="Qiu L.-H."/>
        </authorList>
    </citation>
    <scope>NUCLEOTIDE SEQUENCE [LARGE SCALE GENOMIC DNA]</scope>
    <source>
        <strain evidence="4 5">KACC 12747</strain>
    </source>
</reference>
<evidence type="ECO:0000313" key="4">
    <source>
        <dbReference type="EMBL" id="TCI07950.1"/>
    </source>
</evidence>
<evidence type="ECO:0000256" key="1">
    <source>
        <dbReference type="PROSITE-ProRule" id="PRU00339"/>
    </source>
</evidence>
<comment type="caution">
    <text evidence="4">The sequence shown here is derived from an EMBL/GenBank/DDBJ whole genome shotgun (WGS) entry which is preliminary data.</text>
</comment>
<evidence type="ECO:0000256" key="3">
    <source>
        <dbReference type="SAM" id="SignalP"/>
    </source>
</evidence>
<keyword evidence="1" id="KW-0802">TPR repeat</keyword>